<gene>
    <name evidence="13" type="ORF">DSJ38_12215</name>
    <name evidence="3" type="ORF">ERS007657_00475</name>
    <name evidence="6" type="ORF">ERS007661_00370</name>
    <name evidence="9" type="ORF">ERS007679_03594</name>
    <name evidence="1" type="ORF">ERS007681_02821</name>
    <name evidence="2" type="ORF">ERS007688_03275</name>
    <name evidence="7" type="ORF">ERS007703_01251</name>
    <name evidence="8" type="ORF">ERS007720_00675</name>
    <name evidence="11" type="ORF">ERS007739_03251</name>
    <name evidence="10" type="ORF">ERS007741_04305</name>
    <name evidence="4" type="ORF">ERS027659_02090</name>
    <name evidence="5" type="ORF">ERS027661_02911</name>
    <name evidence="12" type="ORF">J8J21_17445</name>
</gene>
<dbReference type="InterPro" id="IPR024747">
    <property type="entry name" value="Pyridox_Oxase-rel"/>
</dbReference>
<dbReference type="EMBL" id="JAGIZI010000032">
    <property type="protein sequence ID" value="MBP0684865.1"/>
    <property type="molecule type" value="Genomic_DNA"/>
</dbReference>
<evidence type="ECO:0000313" key="15">
    <source>
        <dbReference type="Proteomes" id="UP000039021"/>
    </source>
</evidence>
<evidence type="ECO:0000313" key="9">
    <source>
        <dbReference type="EMBL" id="COW30160.1"/>
    </source>
</evidence>
<name>A0A045GQV0_MYCTX</name>
<accession>A0A045GQV0</accession>
<evidence type="ECO:0000313" key="18">
    <source>
        <dbReference type="Proteomes" id="UP000045842"/>
    </source>
</evidence>
<dbReference type="EMBL" id="CNFU01000683">
    <property type="protein sequence ID" value="CKS32157.1"/>
    <property type="molecule type" value="Genomic_DNA"/>
</dbReference>
<dbReference type="Pfam" id="PF12900">
    <property type="entry name" value="Pyridox_ox_2"/>
    <property type="match status" value="1"/>
</dbReference>
<dbReference type="EMBL" id="CSAJ01000053">
    <property type="protein sequence ID" value="COV66383.1"/>
    <property type="molecule type" value="Genomic_DNA"/>
</dbReference>
<dbReference type="InterPro" id="IPR012349">
    <property type="entry name" value="Split_barrel_FMN-bd"/>
</dbReference>
<dbReference type="Proteomes" id="UP000038802">
    <property type="component" value="Unassembled WGS sequence"/>
</dbReference>
<dbReference type="Proteomes" id="UP000256381">
    <property type="component" value="Unassembled WGS sequence"/>
</dbReference>
<dbReference type="Proteomes" id="UP000049023">
    <property type="component" value="Unassembled WGS sequence"/>
</dbReference>
<evidence type="ECO:0000313" key="4">
    <source>
        <dbReference type="EMBL" id="CKR73267.1"/>
    </source>
</evidence>
<evidence type="ECO:0000313" key="1">
    <source>
        <dbReference type="EMBL" id="CFE41254.1"/>
    </source>
</evidence>
<organism evidence="11 15">
    <name type="scientific">Mycobacterium tuberculosis</name>
    <dbReference type="NCBI Taxonomy" id="1773"/>
    <lineage>
        <taxon>Bacteria</taxon>
        <taxon>Bacillati</taxon>
        <taxon>Actinomycetota</taxon>
        <taxon>Actinomycetes</taxon>
        <taxon>Mycobacteriales</taxon>
        <taxon>Mycobacteriaceae</taxon>
        <taxon>Mycobacterium</taxon>
        <taxon>Mycobacterium tuberculosis complex</taxon>
    </lineage>
</organism>
<dbReference type="Gene3D" id="2.30.110.10">
    <property type="entry name" value="Electron Transport, Fmn-binding Protein, Chain A"/>
    <property type="match status" value="1"/>
</dbReference>
<evidence type="ECO:0000313" key="2">
    <source>
        <dbReference type="EMBL" id="CFE65647.1"/>
    </source>
</evidence>
<dbReference type="Proteomes" id="UP000048600">
    <property type="component" value="Unassembled WGS sequence"/>
</dbReference>
<dbReference type="Proteomes" id="UP000046680">
    <property type="component" value="Unassembled WGS sequence"/>
</dbReference>
<evidence type="ECO:0000313" key="22">
    <source>
        <dbReference type="Proteomes" id="UP000048600"/>
    </source>
</evidence>
<evidence type="ECO:0000313" key="21">
    <source>
        <dbReference type="Proteomes" id="UP000048289"/>
    </source>
</evidence>
<evidence type="ECO:0000313" key="20">
    <source>
        <dbReference type="Proteomes" id="UP000046947"/>
    </source>
</evidence>
<evidence type="ECO:0000313" key="14">
    <source>
        <dbReference type="Proteomes" id="UP000038802"/>
    </source>
</evidence>
<evidence type="ECO:0000313" key="23">
    <source>
        <dbReference type="Proteomes" id="UP000049023"/>
    </source>
</evidence>
<proteinExistence type="predicted"/>
<sequence>MVQGRTVLFRTAEGAKLFSAVAKCAVAFEADDHNVAEGWSVIVKVRAQVLTTDAGVREAERAQLLPWTATLKRHCVRVIPWEITGRHFRFGPEPDRSQTFACEASSHNQR</sequence>
<dbReference type="EMBL" id="CFOH01000679">
    <property type="protein sequence ID" value="CFE65647.1"/>
    <property type="molecule type" value="Genomic_DNA"/>
</dbReference>
<evidence type="ECO:0000313" key="25">
    <source>
        <dbReference type="Proteomes" id="UP000256381"/>
    </source>
</evidence>
<reference evidence="14 15" key="2">
    <citation type="submission" date="2015-03" db="EMBL/GenBank/DDBJ databases">
        <authorList>
            <consortium name="Pathogen Informatics"/>
        </authorList>
    </citation>
    <scope>NUCLEOTIDE SEQUENCE [LARGE SCALE GENOMIC DNA]</scope>
    <source>
        <strain evidence="4 24">Bir 185</strain>
        <strain evidence="5 23">Bir 187</strain>
        <strain evidence="3 19">C09601061</strain>
        <strain evidence="6 16">D00501624</strain>
        <strain evidence="9 18">G09801536</strain>
        <strain evidence="1 21">G09901357</strain>
        <strain evidence="2 20">H09601792</strain>
        <strain evidence="14">K00500041</strain>
        <strain evidence="8 17">M09401471</strain>
        <strain evidence="15">N09902308</strain>
        <strain evidence="10 22">P00601463</strain>
    </source>
</reference>
<reference evidence="13" key="5">
    <citation type="submission" date="2018-07" db="EMBL/GenBank/DDBJ databases">
        <authorList>
            <person name="Shah S."/>
            <person name="Brown T."/>
            <person name="Auld S."/>
            <person name="Bratton K."/>
            <person name="Narechania A."/>
            <person name="Mathema B."/>
            <person name="Gandhi N."/>
        </authorList>
    </citation>
    <scope>NUCLEOTIDE SEQUENCE</scope>
    <source>
        <strain evidence="13">32301_S10</strain>
    </source>
</reference>
<evidence type="ECO:0000313" key="19">
    <source>
        <dbReference type="Proteomes" id="UP000046680"/>
    </source>
</evidence>
<evidence type="ECO:0000313" key="26">
    <source>
        <dbReference type="Proteomes" id="UP000671119"/>
    </source>
</evidence>
<reference evidence="13 25" key="4">
    <citation type="journal article" date="2017" name="N. Engl. J. Med.">
        <title>Transmission of Extensively Drug-Resistant Tuberculosis in South Africa.</title>
        <authorList>
            <person name="Shah N.S."/>
            <person name="Auld S.C."/>
            <person name="Brust J.C."/>
            <person name="Mathema B."/>
            <person name="Ismail N."/>
            <person name="Moodley P."/>
            <person name="Mlisana K."/>
            <person name="Allana S."/>
            <person name="Campbell A."/>
            <person name="Mthiyane T."/>
            <person name="Morris N."/>
            <person name="Mpangase P."/>
            <person name="van der Meulen H."/>
            <person name="Omar S.V."/>
            <person name="Brown T.S."/>
            <person name="Narechania A."/>
            <person name="Shaskina E."/>
            <person name="Kapwata T."/>
            <person name="Kreiswirth B."/>
            <person name="Gandhi N.R."/>
        </authorList>
    </citation>
    <scope>NUCLEOTIDE SEQUENCE [LARGE SCALE GENOMIC DNA]</scope>
    <source>
        <strain evidence="13 25">32301_S10</strain>
    </source>
</reference>
<dbReference type="EMBL" id="CFOE01000411">
    <property type="protein sequence ID" value="CFE41254.1"/>
    <property type="molecule type" value="Genomic_DNA"/>
</dbReference>
<evidence type="ECO:0000313" key="13">
    <source>
        <dbReference type="EMBL" id="REQ51340.1"/>
    </source>
</evidence>
<dbReference type="Proteomes" id="UP000045842">
    <property type="component" value="Unassembled WGS sequence"/>
</dbReference>
<dbReference type="EMBL" id="CQQC01000069">
    <property type="protein sequence ID" value="CNU26045.1"/>
    <property type="molecule type" value="Genomic_DNA"/>
</dbReference>
<dbReference type="Proteomes" id="UP000039217">
    <property type="component" value="Unassembled WGS sequence"/>
</dbReference>
<evidence type="ECO:0000313" key="7">
    <source>
        <dbReference type="EMBL" id="COV37324.1"/>
    </source>
</evidence>
<dbReference type="OMA" id="HYVRITP"/>
<dbReference type="AlphaFoldDB" id="A0A045GQV0"/>
<reference evidence="7" key="1">
    <citation type="submission" date="2015-03" db="EMBL/GenBank/DDBJ databases">
        <authorList>
            <person name="Murphy D."/>
        </authorList>
    </citation>
    <scope>NUCLEOTIDE SEQUENCE [LARGE SCALE GENOMIC DNA]</scope>
    <source>
        <strain evidence="7">K00500041</strain>
    </source>
</reference>
<dbReference type="EMBL" id="QTBD01000156">
    <property type="protein sequence ID" value="REQ51340.1"/>
    <property type="molecule type" value="Genomic_DNA"/>
</dbReference>
<dbReference type="EMBL" id="CSAE01000100">
    <property type="protein sequence ID" value="COV37324.1"/>
    <property type="molecule type" value="Genomic_DNA"/>
</dbReference>
<dbReference type="Proteomes" id="UP000050164">
    <property type="component" value="Unassembled WGS sequence"/>
</dbReference>
<evidence type="ECO:0000313" key="11">
    <source>
        <dbReference type="EMBL" id="COY96467.1"/>
    </source>
</evidence>
<dbReference type="EMBL" id="CSBK01001648">
    <property type="protein sequence ID" value="COY96467.1"/>
    <property type="molecule type" value="Genomic_DNA"/>
</dbReference>
<evidence type="ECO:0000313" key="10">
    <source>
        <dbReference type="EMBL" id="COX38565.1"/>
    </source>
</evidence>
<protein>
    <submittedName>
        <fullName evidence="11 12">Pyridoxamine 5'-phosphate oxidase</fullName>
    </submittedName>
</protein>
<dbReference type="SUPFAM" id="SSF50475">
    <property type="entry name" value="FMN-binding split barrel"/>
    <property type="match status" value="1"/>
</dbReference>
<evidence type="ECO:0000313" key="3">
    <source>
        <dbReference type="EMBL" id="CFR67234.1"/>
    </source>
</evidence>
<dbReference type="EMBL" id="CSAD01000686">
    <property type="protein sequence ID" value="COW30160.1"/>
    <property type="molecule type" value="Genomic_DNA"/>
</dbReference>
<evidence type="ECO:0000313" key="12">
    <source>
        <dbReference type="EMBL" id="MBP0684865.1"/>
    </source>
</evidence>
<dbReference type="Proteomes" id="UP000671119">
    <property type="component" value="Unassembled WGS sequence"/>
</dbReference>
<dbReference type="Proteomes" id="UP000048289">
    <property type="component" value="Unassembled WGS sequence"/>
</dbReference>
<dbReference type="Proteomes" id="UP000039021">
    <property type="component" value="Unassembled WGS sequence"/>
</dbReference>
<dbReference type="STRING" id="1806.RN08_3449"/>
<evidence type="ECO:0000313" key="16">
    <source>
        <dbReference type="Proteomes" id="UP000039217"/>
    </source>
</evidence>
<reference evidence="12 26" key="6">
    <citation type="submission" date="2021-03" db="EMBL/GenBank/DDBJ databases">
        <title>Whole Genome Sequencing of Mycobacterium tuberculosis clinical isolates from Arunachal Pradesh, India.</title>
        <authorList>
            <person name="Singh S."/>
            <person name="Mudliar S.R."/>
            <person name="Kulsum U."/>
            <person name="Rufai S.B."/>
            <person name="Singh P.K."/>
            <person name="Umpo M."/>
            <person name="Nyori M."/>
        </authorList>
    </citation>
    <scope>NUCLEOTIDE SEQUENCE [LARGE SCALE GENOMIC DNA]</scope>
    <source>
        <strain evidence="12 26">OMICS/BPL/0142/20/SP</strain>
    </source>
</reference>
<evidence type="ECO:0000313" key="24">
    <source>
        <dbReference type="Proteomes" id="UP000050164"/>
    </source>
</evidence>
<dbReference type="Proteomes" id="UP000044938">
    <property type="component" value="Unassembled WGS sequence"/>
</dbReference>
<evidence type="ECO:0000313" key="6">
    <source>
        <dbReference type="EMBL" id="CNU26045.1"/>
    </source>
</evidence>
<dbReference type="PATRIC" id="fig|1773.206.peg.3871"/>
<evidence type="ECO:0000313" key="17">
    <source>
        <dbReference type="Proteomes" id="UP000044938"/>
    </source>
</evidence>
<dbReference type="SMR" id="A0A045GQV0"/>
<dbReference type="RefSeq" id="WP_003416360.1">
    <property type="nucleotide sequence ID" value="NZ_AP017901.1"/>
</dbReference>
<evidence type="ECO:0000313" key="8">
    <source>
        <dbReference type="EMBL" id="COV66383.1"/>
    </source>
</evidence>
<dbReference type="EMBL" id="CNFT01000458">
    <property type="protein sequence ID" value="CKR73267.1"/>
    <property type="molecule type" value="Genomic_DNA"/>
</dbReference>
<reference evidence="11" key="3">
    <citation type="submission" date="2015-03" db="EMBL/GenBank/DDBJ databases">
        <authorList>
            <consortium name="Pathogen Informatics"/>
            <person name="Murphy D."/>
        </authorList>
    </citation>
    <scope>NUCLEOTIDE SEQUENCE</scope>
    <source>
        <strain evidence="11">N09902308</strain>
    </source>
</reference>
<evidence type="ECO:0000313" key="5">
    <source>
        <dbReference type="EMBL" id="CKS32157.1"/>
    </source>
</evidence>
<dbReference type="EMBL" id="CHKL01000856">
    <property type="protein sequence ID" value="COX38565.1"/>
    <property type="molecule type" value="Genomic_DNA"/>
</dbReference>
<dbReference type="Proteomes" id="UP000046947">
    <property type="component" value="Unassembled WGS sequence"/>
</dbReference>
<dbReference type="EMBL" id="CGCX01000104">
    <property type="protein sequence ID" value="CFR67234.1"/>
    <property type="molecule type" value="Genomic_DNA"/>
</dbReference>